<evidence type="ECO:0000313" key="2">
    <source>
        <dbReference type="EMBL" id="KAK9775356.1"/>
    </source>
</evidence>
<accession>A0ABR2XNH0</accession>
<feature type="region of interest" description="Disordered" evidence="1">
    <location>
        <begin position="192"/>
        <end position="214"/>
    </location>
</feature>
<feature type="region of interest" description="Disordered" evidence="1">
    <location>
        <begin position="20"/>
        <end position="50"/>
    </location>
</feature>
<proteinExistence type="predicted"/>
<name>A0ABR2XNH0_9PEZI</name>
<evidence type="ECO:0000256" key="1">
    <source>
        <dbReference type="SAM" id="MobiDB-lite"/>
    </source>
</evidence>
<reference evidence="2 3" key="1">
    <citation type="submission" date="2024-02" db="EMBL/GenBank/DDBJ databases">
        <title>First draft genome assembly of two strains of Seiridium cardinale.</title>
        <authorList>
            <person name="Emiliani G."/>
            <person name="Scali E."/>
        </authorList>
    </citation>
    <scope>NUCLEOTIDE SEQUENCE [LARGE SCALE GENOMIC DNA]</scope>
    <source>
        <strain evidence="2 3">BM-138-000479</strain>
    </source>
</reference>
<organism evidence="2 3">
    <name type="scientific">Seiridium cardinale</name>
    <dbReference type="NCBI Taxonomy" id="138064"/>
    <lineage>
        <taxon>Eukaryota</taxon>
        <taxon>Fungi</taxon>
        <taxon>Dikarya</taxon>
        <taxon>Ascomycota</taxon>
        <taxon>Pezizomycotina</taxon>
        <taxon>Sordariomycetes</taxon>
        <taxon>Xylariomycetidae</taxon>
        <taxon>Amphisphaeriales</taxon>
        <taxon>Sporocadaceae</taxon>
        <taxon>Seiridium</taxon>
    </lineage>
</organism>
<dbReference type="EMBL" id="JARVKM010000035">
    <property type="protein sequence ID" value="KAK9775356.1"/>
    <property type="molecule type" value="Genomic_DNA"/>
</dbReference>
<sequence length="214" mass="24012">MALPPIKGSRGTTSKSIVWKGDMKLGSGGPHDSGVQSRISRPAKDPVGEGTIRSPRVMWVRGSIVNKGYTKEQISMIEQILMTLAGKWGLSYVWIVKQLHNATTNYHTTKAQKDGKRDMVNDDKHVTVRMGTNPDICNVHGHIYLKQDIDTATKESFMRLMRDSERKVVGGKGFELWVWGYYPPATEQGYERASFTHPTPPLALKPGRTWEEDS</sequence>
<evidence type="ECO:0000313" key="3">
    <source>
        <dbReference type="Proteomes" id="UP001465668"/>
    </source>
</evidence>
<dbReference type="Proteomes" id="UP001465668">
    <property type="component" value="Unassembled WGS sequence"/>
</dbReference>
<comment type="caution">
    <text evidence="2">The sequence shown here is derived from an EMBL/GenBank/DDBJ whole genome shotgun (WGS) entry which is preliminary data.</text>
</comment>
<protein>
    <submittedName>
        <fullName evidence="2">Uncharacterized protein</fullName>
    </submittedName>
</protein>
<gene>
    <name evidence="2" type="ORF">SCAR479_08032</name>
</gene>
<keyword evidence="3" id="KW-1185">Reference proteome</keyword>